<dbReference type="WBParaSite" id="RSKR_0000244100.1">
    <property type="protein sequence ID" value="RSKR_0000244100.1"/>
    <property type="gene ID" value="RSKR_0000244100"/>
</dbReference>
<sequence>MGVLVRKLVTMKSIYSILILLLLVQYSESQISAKPQVTSYNQDEAKTLFTLSAGAYALNPEPCVARAFPVNSKYLLFNNHSETCDASGNPCSFYTVVSDIDHTIIIVFRGTKTKSQLLREGVSTLKDGVDFYGMGKVNKYFFKAHNILWDDVVKVFDVPQYKNYKLKITGHSLGGALASLAAMRSQIEGYKQSSDITIITFGEPRTGTYNWAMNYDRLIPKSYRVVNSMDVVPHSPACKKDKNSDRVKFVKDDSYPCLVNPGDFPYQHGTEIWYPTGMNSSDLFYECLGAPKNEDFDCSDQLSFELSKYSAYLADHRHYFDQKITAYGKLGEKKFIK</sequence>
<reference evidence="2" key="1">
    <citation type="submission" date="2016-11" db="UniProtKB">
        <authorList>
            <consortium name="WormBaseParasite"/>
        </authorList>
    </citation>
    <scope>IDENTIFICATION</scope>
    <source>
        <strain evidence="2">KR3021</strain>
    </source>
</reference>
<protein>
    <submittedName>
        <fullName evidence="2">Lipase_3 domain-containing protein</fullName>
    </submittedName>
</protein>
<dbReference type="Proteomes" id="UP000095286">
    <property type="component" value="Unplaced"/>
</dbReference>
<organism evidence="1 2">
    <name type="scientific">Rhabditophanes sp. KR3021</name>
    <dbReference type="NCBI Taxonomy" id="114890"/>
    <lineage>
        <taxon>Eukaryota</taxon>
        <taxon>Metazoa</taxon>
        <taxon>Ecdysozoa</taxon>
        <taxon>Nematoda</taxon>
        <taxon>Chromadorea</taxon>
        <taxon>Rhabditida</taxon>
        <taxon>Tylenchina</taxon>
        <taxon>Panagrolaimomorpha</taxon>
        <taxon>Strongyloidoidea</taxon>
        <taxon>Alloionematidae</taxon>
        <taxon>Rhabditophanes</taxon>
    </lineage>
</organism>
<accession>A0AC35TMR0</accession>
<evidence type="ECO:0000313" key="1">
    <source>
        <dbReference type="Proteomes" id="UP000095286"/>
    </source>
</evidence>
<proteinExistence type="predicted"/>
<name>A0AC35TMR0_9BILA</name>
<evidence type="ECO:0000313" key="2">
    <source>
        <dbReference type="WBParaSite" id="RSKR_0000244100.1"/>
    </source>
</evidence>